<dbReference type="GO" id="GO:0110001">
    <property type="term" value="C:toxin-antitoxin complex"/>
    <property type="evidence" value="ECO:0007669"/>
    <property type="project" value="InterPro"/>
</dbReference>
<organism evidence="1 2">
    <name type="scientific">Pedobacter chinensis</name>
    <dbReference type="NCBI Taxonomy" id="2282421"/>
    <lineage>
        <taxon>Bacteria</taxon>
        <taxon>Pseudomonadati</taxon>
        <taxon>Bacteroidota</taxon>
        <taxon>Sphingobacteriia</taxon>
        <taxon>Sphingobacteriales</taxon>
        <taxon>Sphingobacteriaceae</taxon>
        <taxon>Pedobacter</taxon>
    </lineage>
</organism>
<dbReference type="AlphaFoldDB" id="A0A369PU68"/>
<keyword evidence="2" id="KW-1185">Reference proteome</keyword>
<reference evidence="1 2" key="1">
    <citation type="submission" date="2018-07" db="EMBL/GenBank/DDBJ databases">
        <title>Pedobacter sp. nov., isolated from soil.</title>
        <authorList>
            <person name="Zhou L.Y."/>
            <person name="Du Z.J."/>
        </authorList>
    </citation>
    <scope>NUCLEOTIDE SEQUENCE [LARGE SCALE GENOMIC DNA]</scope>
    <source>
        <strain evidence="1 2">JDX94</strain>
    </source>
</reference>
<dbReference type="InterPro" id="IPR018669">
    <property type="entry name" value="Toxin_HigB"/>
</dbReference>
<dbReference type="Proteomes" id="UP000253961">
    <property type="component" value="Unassembled WGS sequence"/>
</dbReference>
<dbReference type="RefSeq" id="WP_115402854.1">
    <property type="nucleotide sequence ID" value="NZ_QPKV01000004.1"/>
</dbReference>
<protein>
    <submittedName>
        <fullName evidence="1">Type II toxin-antitoxin system HigB family toxin</fullName>
    </submittedName>
</protein>
<accession>A0A369PU68</accession>
<evidence type="ECO:0000313" key="1">
    <source>
        <dbReference type="EMBL" id="RDC56123.1"/>
    </source>
</evidence>
<dbReference type="GO" id="GO:0004519">
    <property type="term" value="F:endonuclease activity"/>
    <property type="evidence" value="ECO:0007669"/>
    <property type="project" value="InterPro"/>
</dbReference>
<dbReference type="GO" id="GO:0003723">
    <property type="term" value="F:RNA binding"/>
    <property type="evidence" value="ECO:0007669"/>
    <property type="project" value="InterPro"/>
</dbReference>
<dbReference type="OrthoDB" id="9799912at2"/>
<proteinExistence type="predicted"/>
<evidence type="ECO:0000313" key="2">
    <source>
        <dbReference type="Proteomes" id="UP000253961"/>
    </source>
</evidence>
<name>A0A369PU68_9SPHI</name>
<dbReference type="EMBL" id="QPKV01000004">
    <property type="protein sequence ID" value="RDC56123.1"/>
    <property type="molecule type" value="Genomic_DNA"/>
</dbReference>
<comment type="caution">
    <text evidence="1">The sequence shown here is derived from an EMBL/GenBank/DDBJ whole genome shotgun (WGS) entry which is preliminary data.</text>
</comment>
<gene>
    <name evidence="1" type="ORF">DU508_10900</name>
</gene>
<dbReference type="Pfam" id="PF09907">
    <property type="entry name" value="HigB_toxin"/>
    <property type="match status" value="1"/>
</dbReference>
<sequence>MVVISYSIIRDFIIKHADAEDALNNWYRLVTQTQADWSSFHEIKQMFNSVDAIGNDRYVFNIRGNNYRLIALIFFNIRTVYIRFVGTHAEYDKLKNSNLI</sequence>